<organism evidence="2 3">
    <name type="scientific">Hydrogenispora ethanolica</name>
    <dbReference type="NCBI Taxonomy" id="1082276"/>
    <lineage>
        <taxon>Bacteria</taxon>
        <taxon>Bacillati</taxon>
        <taxon>Bacillota</taxon>
        <taxon>Hydrogenispora</taxon>
    </lineage>
</organism>
<dbReference type="EMBL" id="SLUN01000043">
    <property type="protein sequence ID" value="TCL58267.1"/>
    <property type="molecule type" value="Genomic_DNA"/>
</dbReference>
<dbReference type="InterPro" id="IPR011009">
    <property type="entry name" value="Kinase-like_dom_sf"/>
</dbReference>
<evidence type="ECO:0000313" key="3">
    <source>
        <dbReference type="Proteomes" id="UP000295008"/>
    </source>
</evidence>
<dbReference type="SUPFAM" id="SSF56112">
    <property type="entry name" value="Protein kinase-like (PK-like)"/>
    <property type="match status" value="1"/>
</dbReference>
<proteinExistence type="predicted"/>
<dbReference type="Pfam" id="PF01636">
    <property type="entry name" value="APH"/>
    <property type="match status" value="1"/>
</dbReference>
<dbReference type="RefSeq" id="WP_132016875.1">
    <property type="nucleotide sequence ID" value="NZ_SLUN01000043.1"/>
</dbReference>
<comment type="caution">
    <text evidence="2">The sequence shown here is derived from an EMBL/GenBank/DDBJ whole genome shotgun (WGS) entry which is preliminary data.</text>
</comment>
<sequence length="339" mass="40286">MTDHPVDLENLLSHWGLQVLRWEKIKDVYKVETDQGIKNLKVSPLKPKRLLFVHSALKHLISNGFQDMYPYLPTVEGKTYITDQKNAYTLFDWIEGRQCDFRNRSELTQSTAIFADFHRKSFGFEPPPGSNMRDQLGKCIIHFTERLADLKRFKELALTMKDDSFAALYLEHADFYMNMASEAIERITKTSYMQMVAQAQFKKPFCHGDPAARNFILTPENHIFMIDFDSCRYDLPSMDLVKFLRRIMKKCHWDYQVADLVLDSYQTIRPLSQNELDIIKAALYFPQKFWRMAIRYFHHHQRHSNERAFDKFQNYIKHREAFTKFHNGFEHYQAVGEQN</sequence>
<dbReference type="AlphaFoldDB" id="A0A4V2QBY7"/>
<dbReference type="InterPro" id="IPR002575">
    <property type="entry name" value="Aminoglycoside_PTrfase"/>
</dbReference>
<keyword evidence="2" id="KW-0946">Virion</keyword>
<keyword evidence="2" id="KW-0167">Capsid protein</keyword>
<dbReference type="OrthoDB" id="9771902at2"/>
<keyword evidence="3" id="KW-1185">Reference proteome</keyword>
<dbReference type="Gene3D" id="3.90.1200.10">
    <property type="match status" value="1"/>
</dbReference>
<accession>A0A4V2QBY7</accession>
<dbReference type="PANTHER" id="PTHR39179">
    <property type="entry name" value="SPORE COAT PROTEIN I"/>
    <property type="match status" value="1"/>
</dbReference>
<name>A0A4V2QBY7_HYDET</name>
<dbReference type="InterPro" id="IPR014255">
    <property type="entry name" value="Spore_coat_CotS"/>
</dbReference>
<dbReference type="PANTHER" id="PTHR39179:SF1">
    <property type="entry name" value="SPORE COAT PROTEIN I"/>
    <property type="match status" value="1"/>
</dbReference>
<dbReference type="InterPro" id="IPR047175">
    <property type="entry name" value="CotS-like"/>
</dbReference>
<dbReference type="GO" id="GO:0042601">
    <property type="term" value="C:endospore-forming forespore"/>
    <property type="evidence" value="ECO:0007669"/>
    <property type="project" value="TreeGrafter"/>
</dbReference>
<dbReference type="Proteomes" id="UP000295008">
    <property type="component" value="Unassembled WGS sequence"/>
</dbReference>
<gene>
    <name evidence="2" type="ORF">EDC14_10433</name>
</gene>
<feature type="domain" description="Aminoglycoside phosphotransferase" evidence="1">
    <location>
        <begin position="26"/>
        <end position="248"/>
    </location>
</feature>
<protein>
    <submittedName>
        <fullName evidence="2">CotS family spore coat protein</fullName>
    </submittedName>
</protein>
<evidence type="ECO:0000259" key="1">
    <source>
        <dbReference type="Pfam" id="PF01636"/>
    </source>
</evidence>
<reference evidence="2 3" key="1">
    <citation type="submission" date="2019-03" db="EMBL/GenBank/DDBJ databases">
        <title>Genomic Encyclopedia of Type Strains, Phase IV (KMG-IV): sequencing the most valuable type-strain genomes for metagenomic binning, comparative biology and taxonomic classification.</title>
        <authorList>
            <person name="Goeker M."/>
        </authorList>
    </citation>
    <scope>NUCLEOTIDE SEQUENCE [LARGE SCALE GENOMIC DNA]</scope>
    <source>
        <strain evidence="2 3">LX-B</strain>
    </source>
</reference>
<dbReference type="NCBIfam" id="TIGR02906">
    <property type="entry name" value="spore_CotS"/>
    <property type="match status" value="1"/>
</dbReference>
<dbReference type="Gene3D" id="3.30.200.20">
    <property type="entry name" value="Phosphorylase Kinase, domain 1"/>
    <property type="match status" value="1"/>
</dbReference>
<evidence type="ECO:0000313" key="2">
    <source>
        <dbReference type="EMBL" id="TCL58267.1"/>
    </source>
</evidence>